<keyword evidence="4 6" id="KW-1133">Transmembrane helix</keyword>
<feature type="transmembrane region" description="Helical" evidence="6">
    <location>
        <begin position="397"/>
        <end position="417"/>
    </location>
</feature>
<sequence>MSVENKNQLASENTSLNFSKGWGIIIYCMIMFFFLIGFSIDGLNIVAPAFAKKSGIEYADVLGLSTYAGLIGLFAYVIVGKINDSIGSRITSGICMIGAGASYIFWGHAENILQYGIGLTLVTSFINGAAYIAGGSLVTQWFPKKKGLVNGITTMGHNMGSAFYVPLISFLIGVYGMAKGMTCTGVIAIIVGILGILFVRNLPQERGLYPDNVTKEVYEKEYFQSSDEEECSTWTIVKLLKTKELWLVAIVIGVNQLVTTGVMSQMVVRNIGLGFAPAKAVGLMTVCACVGVCGSYLFGWIDQKLGVKKAVLLFLVWYCIALFINITDTTIGVYISVAMIGVAIGASANFMISLPASVFGRHGFSKVYAVYFPIMNAILMSNYVINAQAIRVTGSLRGAYMVFIGLLIVNIILISLIDTRKYNKDYMKEDEILNK</sequence>
<feature type="transmembrane region" description="Helical" evidence="6">
    <location>
        <begin position="21"/>
        <end position="40"/>
    </location>
</feature>
<evidence type="ECO:0000313" key="9">
    <source>
        <dbReference type="Proteomes" id="UP000287601"/>
    </source>
</evidence>
<accession>A0A410PSB0</accession>
<dbReference type="SUPFAM" id="SSF103473">
    <property type="entry name" value="MFS general substrate transporter"/>
    <property type="match status" value="1"/>
</dbReference>
<dbReference type="InterPro" id="IPR020846">
    <property type="entry name" value="MFS_dom"/>
</dbReference>
<feature type="transmembrane region" description="Helical" evidence="6">
    <location>
        <begin position="368"/>
        <end position="385"/>
    </location>
</feature>
<evidence type="ECO:0000259" key="7">
    <source>
        <dbReference type="PROSITE" id="PS50850"/>
    </source>
</evidence>
<reference evidence="8 9" key="1">
    <citation type="submission" date="2019-01" db="EMBL/GenBank/DDBJ databases">
        <title>Draft genomes of a novel of Aminipila strains.</title>
        <authorList>
            <person name="Ma S."/>
        </authorList>
    </citation>
    <scope>NUCLEOTIDE SEQUENCE [LARGE SCALE GENOMIC DNA]</scope>
    <source>
        <strain evidence="9">JN-39</strain>
    </source>
</reference>
<feature type="transmembrane region" description="Helical" evidence="6">
    <location>
        <begin position="112"/>
        <end position="138"/>
    </location>
</feature>
<dbReference type="PANTHER" id="PTHR11360">
    <property type="entry name" value="MONOCARBOXYLATE TRANSPORTER"/>
    <property type="match status" value="1"/>
</dbReference>
<feature type="transmembrane region" description="Helical" evidence="6">
    <location>
        <begin position="333"/>
        <end position="356"/>
    </location>
</feature>
<evidence type="ECO:0000313" key="8">
    <source>
        <dbReference type="EMBL" id="QAT41748.1"/>
    </source>
</evidence>
<dbReference type="OrthoDB" id="182417at2"/>
<feature type="transmembrane region" description="Helical" evidence="6">
    <location>
        <begin position="184"/>
        <end position="202"/>
    </location>
</feature>
<protein>
    <submittedName>
        <fullName evidence="8">MFS transporter</fullName>
    </submittedName>
</protein>
<dbReference type="GO" id="GO:0022857">
    <property type="term" value="F:transmembrane transporter activity"/>
    <property type="evidence" value="ECO:0007669"/>
    <property type="project" value="InterPro"/>
</dbReference>
<feature type="domain" description="Major facilitator superfamily (MFS) profile" evidence="7">
    <location>
        <begin position="25"/>
        <end position="422"/>
    </location>
</feature>
<keyword evidence="3 6" id="KW-0812">Transmembrane</keyword>
<feature type="transmembrane region" description="Helical" evidence="6">
    <location>
        <begin position="280"/>
        <end position="298"/>
    </location>
</feature>
<dbReference type="EMBL" id="CP035281">
    <property type="protein sequence ID" value="QAT41748.1"/>
    <property type="molecule type" value="Genomic_DNA"/>
</dbReference>
<evidence type="ECO:0000256" key="4">
    <source>
        <dbReference type="ARBA" id="ARBA00022989"/>
    </source>
</evidence>
<feature type="transmembrane region" description="Helical" evidence="6">
    <location>
        <begin position="86"/>
        <end position="106"/>
    </location>
</feature>
<keyword evidence="9" id="KW-1185">Reference proteome</keyword>
<dbReference type="GO" id="GO:0005886">
    <property type="term" value="C:plasma membrane"/>
    <property type="evidence" value="ECO:0007669"/>
    <property type="project" value="UniProtKB-SubCell"/>
</dbReference>
<feature type="transmembrane region" description="Helical" evidence="6">
    <location>
        <begin position="159"/>
        <end position="178"/>
    </location>
</feature>
<evidence type="ECO:0000256" key="3">
    <source>
        <dbReference type="ARBA" id="ARBA00022692"/>
    </source>
</evidence>
<name>A0A410PSB0_9FIRM</name>
<feature type="transmembrane region" description="Helical" evidence="6">
    <location>
        <begin position="310"/>
        <end position="327"/>
    </location>
</feature>
<gene>
    <name evidence="8" type="ORF">EQM06_00100</name>
</gene>
<keyword evidence="2" id="KW-0813">Transport</keyword>
<dbReference type="InterPro" id="IPR011701">
    <property type="entry name" value="MFS"/>
</dbReference>
<keyword evidence="5 6" id="KW-0472">Membrane</keyword>
<feature type="transmembrane region" description="Helical" evidence="6">
    <location>
        <begin position="60"/>
        <end position="79"/>
    </location>
</feature>
<proteinExistence type="predicted"/>
<dbReference type="PROSITE" id="PS50850">
    <property type="entry name" value="MFS"/>
    <property type="match status" value="1"/>
</dbReference>
<dbReference type="KEGG" id="amij:EQM06_00100"/>
<dbReference type="Pfam" id="PF07690">
    <property type="entry name" value="MFS_1"/>
    <property type="match status" value="1"/>
</dbReference>
<evidence type="ECO:0000256" key="2">
    <source>
        <dbReference type="ARBA" id="ARBA00022448"/>
    </source>
</evidence>
<evidence type="ECO:0000256" key="6">
    <source>
        <dbReference type="SAM" id="Phobius"/>
    </source>
</evidence>
<evidence type="ECO:0000256" key="5">
    <source>
        <dbReference type="ARBA" id="ARBA00023136"/>
    </source>
</evidence>
<dbReference type="RefSeq" id="WP_128744402.1">
    <property type="nucleotide sequence ID" value="NZ_CP035281.1"/>
</dbReference>
<comment type="subcellular location">
    <subcellularLocation>
        <location evidence="1">Cell membrane</location>
        <topology evidence="1">Multi-pass membrane protein</topology>
    </subcellularLocation>
</comment>
<dbReference type="InterPro" id="IPR050327">
    <property type="entry name" value="Proton-linked_MCT"/>
</dbReference>
<dbReference type="InterPro" id="IPR036259">
    <property type="entry name" value="MFS_trans_sf"/>
</dbReference>
<feature type="transmembrane region" description="Helical" evidence="6">
    <location>
        <begin position="245"/>
        <end position="268"/>
    </location>
</feature>
<evidence type="ECO:0000256" key="1">
    <source>
        <dbReference type="ARBA" id="ARBA00004651"/>
    </source>
</evidence>
<dbReference type="Proteomes" id="UP000287601">
    <property type="component" value="Chromosome"/>
</dbReference>
<organism evidence="8 9">
    <name type="scientific">Aminipila luticellarii</name>
    <dbReference type="NCBI Taxonomy" id="2507160"/>
    <lineage>
        <taxon>Bacteria</taxon>
        <taxon>Bacillati</taxon>
        <taxon>Bacillota</taxon>
        <taxon>Clostridia</taxon>
        <taxon>Peptostreptococcales</taxon>
        <taxon>Anaerovoracaceae</taxon>
        <taxon>Aminipila</taxon>
    </lineage>
</organism>
<dbReference type="Gene3D" id="1.20.1250.20">
    <property type="entry name" value="MFS general substrate transporter like domains"/>
    <property type="match status" value="1"/>
</dbReference>
<dbReference type="AlphaFoldDB" id="A0A410PSB0"/>